<keyword evidence="2" id="KW-1133">Transmembrane helix</keyword>
<evidence type="ECO:0000313" key="3">
    <source>
        <dbReference type="EMBL" id="OGE38936.1"/>
    </source>
</evidence>
<dbReference type="Pfam" id="PF04203">
    <property type="entry name" value="Sortase"/>
    <property type="match status" value="1"/>
</dbReference>
<comment type="caution">
    <text evidence="3">The sequence shown here is derived from an EMBL/GenBank/DDBJ whole genome shotgun (WGS) entry which is preliminary data.</text>
</comment>
<dbReference type="SUPFAM" id="SSF63817">
    <property type="entry name" value="Sortase"/>
    <property type="match status" value="1"/>
</dbReference>
<proteinExistence type="predicted"/>
<dbReference type="InterPro" id="IPR005754">
    <property type="entry name" value="Sortase"/>
</dbReference>
<keyword evidence="2" id="KW-0812">Transmembrane</keyword>
<evidence type="ECO:0000256" key="1">
    <source>
        <dbReference type="ARBA" id="ARBA00022801"/>
    </source>
</evidence>
<evidence type="ECO:0000313" key="4">
    <source>
        <dbReference type="Proteomes" id="UP000176527"/>
    </source>
</evidence>
<feature type="transmembrane region" description="Helical" evidence="2">
    <location>
        <begin position="7"/>
        <end position="31"/>
    </location>
</feature>
<keyword evidence="2" id="KW-0472">Membrane</keyword>
<name>A0A1F5KDC0_9BACT</name>
<reference evidence="3 4" key="1">
    <citation type="journal article" date="2016" name="Nat. Commun.">
        <title>Thousands of microbial genomes shed light on interconnected biogeochemical processes in an aquifer system.</title>
        <authorList>
            <person name="Anantharaman K."/>
            <person name="Brown C.T."/>
            <person name="Hug L.A."/>
            <person name="Sharon I."/>
            <person name="Castelle C.J."/>
            <person name="Probst A.J."/>
            <person name="Thomas B.C."/>
            <person name="Singh A."/>
            <person name="Wilkins M.J."/>
            <person name="Karaoz U."/>
            <person name="Brodie E.L."/>
            <person name="Williams K.H."/>
            <person name="Hubbard S.S."/>
            <person name="Banfield J.F."/>
        </authorList>
    </citation>
    <scope>NUCLEOTIDE SEQUENCE [LARGE SCALE GENOMIC DNA]</scope>
</reference>
<dbReference type="Gene3D" id="2.40.260.10">
    <property type="entry name" value="Sortase"/>
    <property type="match status" value="1"/>
</dbReference>
<evidence type="ECO:0008006" key="5">
    <source>
        <dbReference type="Google" id="ProtNLM"/>
    </source>
</evidence>
<dbReference type="EMBL" id="MFDE01000008">
    <property type="protein sequence ID" value="OGE38936.1"/>
    <property type="molecule type" value="Genomic_DNA"/>
</dbReference>
<organism evidence="3 4">
    <name type="scientific">Candidatus Daviesbacteria bacterium RIFCSPHIGHO2_12_FULL_37_11</name>
    <dbReference type="NCBI Taxonomy" id="1797777"/>
    <lineage>
        <taxon>Bacteria</taxon>
        <taxon>Candidatus Daviesiibacteriota</taxon>
    </lineage>
</organism>
<protein>
    <recommendedName>
        <fullName evidence="5">Sortase</fullName>
    </recommendedName>
</protein>
<dbReference type="AlphaFoldDB" id="A0A1F5KDC0"/>
<accession>A0A1F5KDC0</accession>
<gene>
    <name evidence="3" type="ORF">A3F00_01860</name>
</gene>
<dbReference type="InterPro" id="IPR023365">
    <property type="entry name" value="Sortase_dom-sf"/>
</dbReference>
<dbReference type="GO" id="GO:0016787">
    <property type="term" value="F:hydrolase activity"/>
    <property type="evidence" value="ECO:0007669"/>
    <property type="project" value="UniProtKB-KW"/>
</dbReference>
<dbReference type="Proteomes" id="UP000176527">
    <property type="component" value="Unassembled WGS sequence"/>
</dbReference>
<evidence type="ECO:0000256" key="2">
    <source>
        <dbReference type="SAM" id="Phobius"/>
    </source>
</evidence>
<keyword evidence="1" id="KW-0378">Hydrolase</keyword>
<sequence>MSKRFKIVFFVRFLGYLLFFTGLLSFVLVLGPLTKVEFEYRLDRLRGVKRTIPKIITSDAGSETLRSEQGQPIEVPTGGFGELKSAGSVITPVSTEFGIVIEKINANAKVVPNVSPADEKEYVKALSEGVAHAKGTNFPGEPGNIYLFSHSTDAPWNIVRFNAIFYLLREVESGDRIIMFYKNRRYDYIVYDKTVAKPLDTHFLTDKYNTSVLTLQTCDPPGTLLNRLIVRARLEGS</sequence>